<evidence type="ECO:0000256" key="7">
    <source>
        <dbReference type="ARBA" id="ARBA00060613"/>
    </source>
</evidence>
<dbReference type="PANTHER" id="PTHR21089:SF1">
    <property type="entry name" value="BIFUNCTIONAL 3-DEHYDROQUINATE DEHYDRATASE_SHIKIMATE DEHYDROGENASE, CHLOROPLASTIC"/>
    <property type="match status" value="1"/>
</dbReference>
<evidence type="ECO:0000256" key="6">
    <source>
        <dbReference type="ARBA" id="ARBA00052329"/>
    </source>
</evidence>
<keyword evidence="4" id="KW-0057">Aromatic amino acid biosynthesis</keyword>
<evidence type="ECO:0000256" key="8">
    <source>
        <dbReference type="ARBA" id="ARBA00066605"/>
    </source>
</evidence>
<keyword evidence="12" id="KW-1185">Reference proteome</keyword>
<dbReference type="CDD" id="cd01065">
    <property type="entry name" value="NAD_bind_Shikimate_DH"/>
    <property type="match status" value="1"/>
</dbReference>
<evidence type="ECO:0000256" key="3">
    <source>
        <dbReference type="ARBA" id="ARBA00023002"/>
    </source>
</evidence>
<dbReference type="GO" id="GO:0019632">
    <property type="term" value="P:shikimate metabolic process"/>
    <property type="evidence" value="ECO:0007669"/>
    <property type="project" value="UniProtKB-ARBA"/>
</dbReference>
<comment type="pathway">
    <text evidence="1">Metabolic intermediate biosynthesis; chorismate biosynthesis; chorismate from D-erythrose 4-phosphate and phosphoenolpyruvate: step 4/7.</text>
</comment>
<dbReference type="EMBL" id="WOGT01000007">
    <property type="protein sequence ID" value="MUN55599.1"/>
    <property type="molecule type" value="Genomic_DNA"/>
</dbReference>
<accession>A0A7K1LKA5</accession>
<dbReference type="InterPro" id="IPR036291">
    <property type="entry name" value="NAD(P)-bd_dom_sf"/>
</dbReference>
<reference evidence="11 12" key="1">
    <citation type="submission" date="2019-12" db="EMBL/GenBank/DDBJ databases">
        <authorList>
            <person name="Li J."/>
            <person name="Shi Y."/>
            <person name="Xu G."/>
            <person name="Xiao D."/>
            <person name="Ran X."/>
        </authorList>
    </citation>
    <scope>NUCLEOTIDE SEQUENCE [LARGE SCALE GENOMIC DNA]</scope>
    <source>
        <strain evidence="11 12">JCM 15915</strain>
    </source>
</reference>
<evidence type="ECO:0000313" key="11">
    <source>
        <dbReference type="EMBL" id="MUN55599.1"/>
    </source>
</evidence>
<dbReference type="InterPro" id="IPR013708">
    <property type="entry name" value="Shikimate_DH-bd_N"/>
</dbReference>
<dbReference type="GO" id="GO:0005829">
    <property type="term" value="C:cytosol"/>
    <property type="evidence" value="ECO:0007669"/>
    <property type="project" value="TreeGrafter"/>
</dbReference>
<comment type="catalytic activity">
    <reaction evidence="5">
        <text>L-quinate + NAD(+) = 3-dehydroquinate + NADH + H(+)</text>
        <dbReference type="Rhea" id="RHEA:22364"/>
        <dbReference type="ChEBI" id="CHEBI:15378"/>
        <dbReference type="ChEBI" id="CHEBI:29751"/>
        <dbReference type="ChEBI" id="CHEBI:32364"/>
        <dbReference type="ChEBI" id="CHEBI:57540"/>
        <dbReference type="ChEBI" id="CHEBI:57945"/>
        <dbReference type="EC" id="1.1.1.24"/>
    </reaction>
</comment>
<dbReference type="Gene3D" id="3.40.50.720">
    <property type="entry name" value="NAD(P)-binding Rossmann-like Domain"/>
    <property type="match status" value="1"/>
</dbReference>
<dbReference type="Proteomes" id="UP000462152">
    <property type="component" value="Unassembled WGS sequence"/>
</dbReference>
<evidence type="ECO:0000256" key="2">
    <source>
        <dbReference type="ARBA" id="ARBA00022605"/>
    </source>
</evidence>
<dbReference type="GO" id="GO:0050661">
    <property type="term" value="F:NADP binding"/>
    <property type="evidence" value="ECO:0007669"/>
    <property type="project" value="TreeGrafter"/>
</dbReference>
<keyword evidence="2" id="KW-0028">Amino-acid biosynthesis</keyword>
<dbReference type="SUPFAM" id="SSF51735">
    <property type="entry name" value="NAD(P)-binding Rossmann-fold domains"/>
    <property type="match status" value="1"/>
</dbReference>
<dbReference type="RefSeq" id="WP_129316468.1">
    <property type="nucleotide sequence ID" value="NZ_NOIQ01000032.1"/>
</dbReference>
<dbReference type="GO" id="GO:0004764">
    <property type="term" value="F:shikimate 3-dehydrogenase (NADP+) activity"/>
    <property type="evidence" value="ECO:0007669"/>
    <property type="project" value="InterPro"/>
</dbReference>
<dbReference type="FunFam" id="3.40.50.720:FF:000086">
    <property type="entry name" value="Quinate/shikimate dehydrogenase"/>
    <property type="match status" value="1"/>
</dbReference>
<evidence type="ECO:0000256" key="5">
    <source>
        <dbReference type="ARBA" id="ARBA00051639"/>
    </source>
</evidence>
<evidence type="ECO:0000256" key="9">
    <source>
        <dbReference type="ARBA" id="ARBA00071605"/>
    </source>
</evidence>
<evidence type="ECO:0000313" key="12">
    <source>
        <dbReference type="Proteomes" id="UP000462152"/>
    </source>
</evidence>
<dbReference type="EC" id="1.1.1.24" evidence="8"/>
<dbReference type="GO" id="GO:0009073">
    <property type="term" value="P:aromatic amino acid family biosynthetic process"/>
    <property type="evidence" value="ECO:0007669"/>
    <property type="project" value="UniProtKB-KW"/>
</dbReference>
<dbReference type="OrthoDB" id="9776868at2"/>
<evidence type="ECO:0000259" key="10">
    <source>
        <dbReference type="Pfam" id="PF08501"/>
    </source>
</evidence>
<dbReference type="Gene3D" id="3.40.50.10860">
    <property type="entry name" value="Leucine Dehydrogenase, chain A, domain 1"/>
    <property type="match status" value="1"/>
</dbReference>
<comment type="catalytic activity">
    <reaction evidence="6">
        <text>shikimate + NAD(+) = 3-dehydroshikimate + NADH + H(+)</text>
        <dbReference type="Rhea" id="RHEA:17741"/>
        <dbReference type="ChEBI" id="CHEBI:15378"/>
        <dbReference type="ChEBI" id="CHEBI:16630"/>
        <dbReference type="ChEBI" id="CHEBI:36208"/>
        <dbReference type="ChEBI" id="CHEBI:57540"/>
        <dbReference type="ChEBI" id="CHEBI:57945"/>
    </reaction>
</comment>
<evidence type="ECO:0000256" key="1">
    <source>
        <dbReference type="ARBA" id="ARBA00004871"/>
    </source>
</evidence>
<dbReference type="NCBIfam" id="NF009201">
    <property type="entry name" value="PRK12549.1"/>
    <property type="match status" value="1"/>
</dbReference>
<comment type="caution">
    <text evidence="11">The sequence shown here is derived from an EMBL/GenBank/DDBJ whole genome shotgun (WGS) entry which is preliminary data.</text>
</comment>
<evidence type="ECO:0000256" key="4">
    <source>
        <dbReference type="ARBA" id="ARBA00023141"/>
    </source>
</evidence>
<dbReference type="GO" id="GO:0009423">
    <property type="term" value="P:chorismate biosynthetic process"/>
    <property type="evidence" value="ECO:0007669"/>
    <property type="project" value="UniProtKB-ARBA"/>
</dbReference>
<dbReference type="PANTHER" id="PTHR21089">
    <property type="entry name" value="SHIKIMATE DEHYDROGENASE"/>
    <property type="match status" value="1"/>
</dbReference>
<dbReference type="SUPFAM" id="SSF53223">
    <property type="entry name" value="Aminoacid dehydrogenase-like, N-terminal domain"/>
    <property type="match status" value="1"/>
</dbReference>
<dbReference type="InterPro" id="IPR046346">
    <property type="entry name" value="Aminoacid_DH-like_N_sf"/>
</dbReference>
<dbReference type="InterPro" id="IPR022893">
    <property type="entry name" value="Shikimate_DH_fam"/>
</dbReference>
<organism evidence="11 12">
    <name type="scientific">Rothia koreensis</name>
    <dbReference type="NCBI Taxonomy" id="592378"/>
    <lineage>
        <taxon>Bacteria</taxon>
        <taxon>Bacillati</taxon>
        <taxon>Actinomycetota</taxon>
        <taxon>Actinomycetes</taxon>
        <taxon>Micrococcales</taxon>
        <taxon>Micrococcaceae</taxon>
        <taxon>Rothia</taxon>
    </lineage>
</organism>
<gene>
    <name evidence="11" type="ORF">GMA10_10310</name>
</gene>
<feature type="domain" description="Shikimate dehydrogenase substrate binding N-terminal" evidence="10">
    <location>
        <begin position="12"/>
        <end position="99"/>
    </location>
</feature>
<dbReference type="AlphaFoldDB" id="A0A7K1LKA5"/>
<dbReference type="GO" id="GO:0008652">
    <property type="term" value="P:amino acid biosynthetic process"/>
    <property type="evidence" value="ECO:0007669"/>
    <property type="project" value="UniProtKB-KW"/>
</dbReference>
<comment type="pathway">
    <text evidence="7">Aromatic compound metabolism; 3,4-dihydroxybenzoate biosynthesis; 3-dehydroquinate from D-quinate (NAD(+) route).</text>
</comment>
<keyword evidence="3 11" id="KW-0560">Oxidoreductase</keyword>
<dbReference type="Pfam" id="PF08501">
    <property type="entry name" value="Shikimate_dh_N"/>
    <property type="match status" value="1"/>
</dbReference>
<sequence>MSLVGESYVVGLIGSGITATLSAPMHEEAADRLGLRYIYRPIDLDTIADGVDRAPQLMKTALELGFNAFNITFPCKQSIIAHLDELAPDAERLGAVNTVVREDGRLIGHNTDFSGFAHALDQGLPGATLDDVVQLGTGGAGSATAYALLSRGVGHLSLYDLDRSRAESRARELSAQFPAATVDALTPETLPDAVKAADGLVNATPIGMHHHPGAPLDLDLLRPDLWVADVIYLPQETALIRRARELGCRVLPGGYMAVGQAVDAFELITGIRPDDASMRTHFERLIAAQQGESL</sequence>
<name>A0A7K1LKA5_9MICC</name>
<dbReference type="GO" id="GO:0030266">
    <property type="term" value="F:quinate 3-dehydrogenase (NAD+) activity"/>
    <property type="evidence" value="ECO:0007669"/>
    <property type="project" value="UniProtKB-EC"/>
</dbReference>
<dbReference type="NCBIfam" id="NF001319">
    <property type="entry name" value="PRK00258.3-3"/>
    <property type="match status" value="1"/>
</dbReference>
<proteinExistence type="predicted"/>
<protein>
    <recommendedName>
        <fullName evidence="9">Quinate/shikimate dehydrogenase (NAD(+))</fullName>
        <ecNumber evidence="8">1.1.1.24</ecNumber>
    </recommendedName>
</protein>